<comment type="caution">
    <text evidence="3">The sequence shown here is derived from an EMBL/GenBank/DDBJ whole genome shotgun (WGS) entry which is preliminary data.</text>
</comment>
<evidence type="ECO:0000313" key="3">
    <source>
        <dbReference type="EMBL" id="MBG9388519.1"/>
    </source>
</evidence>
<dbReference type="GO" id="GO:0017001">
    <property type="term" value="P:antibiotic catabolic process"/>
    <property type="evidence" value="ECO:0007669"/>
    <property type="project" value="UniProtKB-ARBA"/>
</dbReference>
<accession>A0A931MH94</accession>
<comment type="similarity">
    <text evidence="1">Belongs to the metallo-beta-lactamase superfamily. Class-B beta-lactamase family.</text>
</comment>
<evidence type="ECO:0000256" key="1">
    <source>
        <dbReference type="ARBA" id="ARBA00005250"/>
    </source>
</evidence>
<dbReference type="Proteomes" id="UP000651050">
    <property type="component" value="Unassembled WGS sequence"/>
</dbReference>
<dbReference type="InterPro" id="IPR001279">
    <property type="entry name" value="Metallo-B-lactamas"/>
</dbReference>
<dbReference type="PANTHER" id="PTHR42951:SF4">
    <property type="entry name" value="ACYL-COENZYME A THIOESTERASE MBLAC2"/>
    <property type="match status" value="1"/>
</dbReference>
<dbReference type="SMART" id="SM00849">
    <property type="entry name" value="Lactamase_B"/>
    <property type="match status" value="1"/>
</dbReference>
<evidence type="ECO:0000313" key="4">
    <source>
        <dbReference type="Proteomes" id="UP000651050"/>
    </source>
</evidence>
<dbReference type="PANTHER" id="PTHR42951">
    <property type="entry name" value="METALLO-BETA-LACTAMASE DOMAIN-CONTAINING"/>
    <property type="match status" value="1"/>
</dbReference>
<dbReference type="AlphaFoldDB" id="A0A931MH94"/>
<proteinExistence type="inferred from homology"/>
<dbReference type="RefSeq" id="WP_196986374.1">
    <property type="nucleotide sequence ID" value="NZ_JADWYS010000001.1"/>
</dbReference>
<dbReference type="CDD" id="cd06262">
    <property type="entry name" value="metallo-hydrolase-like_MBL-fold"/>
    <property type="match status" value="1"/>
</dbReference>
<dbReference type="EMBL" id="JADWYS010000001">
    <property type="protein sequence ID" value="MBG9388519.1"/>
    <property type="molecule type" value="Genomic_DNA"/>
</dbReference>
<evidence type="ECO:0000259" key="2">
    <source>
        <dbReference type="SMART" id="SM00849"/>
    </source>
</evidence>
<organism evidence="3 4">
    <name type="scientific">Caenimonas aquaedulcis</name>
    <dbReference type="NCBI Taxonomy" id="2793270"/>
    <lineage>
        <taxon>Bacteria</taxon>
        <taxon>Pseudomonadati</taxon>
        <taxon>Pseudomonadota</taxon>
        <taxon>Betaproteobacteria</taxon>
        <taxon>Burkholderiales</taxon>
        <taxon>Comamonadaceae</taxon>
        <taxon>Caenimonas</taxon>
    </lineage>
</organism>
<dbReference type="Pfam" id="PF00753">
    <property type="entry name" value="Lactamase_B"/>
    <property type="match status" value="1"/>
</dbReference>
<dbReference type="SUPFAM" id="SSF56281">
    <property type="entry name" value="Metallo-hydrolase/oxidoreductase"/>
    <property type="match status" value="1"/>
</dbReference>
<keyword evidence="4" id="KW-1185">Reference proteome</keyword>
<feature type="domain" description="Metallo-beta-lactamase" evidence="2">
    <location>
        <begin position="20"/>
        <end position="205"/>
    </location>
</feature>
<name>A0A931MH94_9BURK</name>
<reference evidence="3" key="1">
    <citation type="submission" date="2020-11" db="EMBL/GenBank/DDBJ databases">
        <title>Bacterial whole genome sequence for Caenimonas sp. DR4.4.</title>
        <authorList>
            <person name="Le V."/>
            <person name="Ko S.-R."/>
            <person name="Ahn C.-Y."/>
            <person name="Oh H.-M."/>
        </authorList>
    </citation>
    <scope>NUCLEOTIDE SEQUENCE</scope>
    <source>
        <strain evidence="3">DR4.4</strain>
    </source>
</reference>
<dbReference type="Gene3D" id="3.60.15.10">
    <property type="entry name" value="Ribonuclease Z/Hydroxyacylglutathione hydrolase-like"/>
    <property type="match status" value="1"/>
</dbReference>
<sequence length="309" mass="33372">MASPHEFPAGVIVFERGWLSSNNILLSGTRGTALVDTGYSTHAGQTVALAARALGARPLDAILNTHLHSDHCGGNAALKRAYPGARTLIPPGLANAVRQWDPVALTYEPTGQSCERFAFDGLIEPGTWLALGDLRWEVHAAPGHDPHSVILFEPASRTLISADALWENGFGVVFPELEGESAFGAVGQTLDLIESLAPRWIIPGHGPVFDAGRLPESLAQARSRLESFVRDPVRHARHAAKVLLKFKLLELQAVNLDALLDWASRTGYFSLVIGRYFGDQEAPAWIRALTEDLVRSGVARMEGAVIVNV</sequence>
<dbReference type="InterPro" id="IPR050855">
    <property type="entry name" value="NDM-1-like"/>
</dbReference>
<gene>
    <name evidence="3" type="ORF">I5803_10835</name>
</gene>
<protein>
    <submittedName>
        <fullName evidence="3">MBL fold metallo-hydrolase</fullName>
    </submittedName>
</protein>
<dbReference type="InterPro" id="IPR036866">
    <property type="entry name" value="RibonucZ/Hydroxyglut_hydro"/>
</dbReference>